<gene>
    <name evidence="2" type="ORF">NDU88_007107</name>
</gene>
<proteinExistence type="predicted"/>
<feature type="compositionally biased region" description="Basic and acidic residues" evidence="1">
    <location>
        <begin position="1"/>
        <end position="19"/>
    </location>
</feature>
<keyword evidence="3" id="KW-1185">Reference proteome</keyword>
<name>A0AAV7RTY3_PLEWA</name>
<reference evidence="2" key="1">
    <citation type="journal article" date="2022" name="bioRxiv">
        <title>Sequencing and chromosome-scale assembly of the giantPleurodeles waltlgenome.</title>
        <authorList>
            <person name="Brown T."/>
            <person name="Elewa A."/>
            <person name="Iarovenko S."/>
            <person name="Subramanian E."/>
            <person name="Araus A.J."/>
            <person name="Petzold A."/>
            <person name="Susuki M."/>
            <person name="Suzuki K.-i.T."/>
            <person name="Hayashi T."/>
            <person name="Toyoda A."/>
            <person name="Oliveira C."/>
            <person name="Osipova E."/>
            <person name="Leigh N.D."/>
            <person name="Simon A."/>
            <person name="Yun M.H."/>
        </authorList>
    </citation>
    <scope>NUCLEOTIDE SEQUENCE</scope>
    <source>
        <strain evidence="2">20211129_DDA</strain>
        <tissue evidence="2">Liver</tissue>
    </source>
</reference>
<accession>A0AAV7RTY3</accession>
<feature type="region of interest" description="Disordered" evidence="1">
    <location>
        <begin position="1"/>
        <end position="71"/>
    </location>
</feature>
<evidence type="ECO:0000313" key="2">
    <source>
        <dbReference type="EMBL" id="KAJ1154355.1"/>
    </source>
</evidence>
<protein>
    <submittedName>
        <fullName evidence="2">Uncharacterized protein</fullName>
    </submittedName>
</protein>
<evidence type="ECO:0000256" key="1">
    <source>
        <dbReference type="SAM" id="MobiDB-lite"/>
    </source>
</evidence>
<feature type="compositionally biased region" description="Acidic residues" evidence="1">
    <location>
        <begin position="24"/>
        <end position="44"/>
    </location>
</feature>
<evidence type="ECO:0000313" key="3">
    <source>
        <dbReference type="Proteomes" id="UP001066276"/>
    </source>
</evidence>
<comment type="caution">
    <text evidence="2">The sequence shown here is derived from an EMBL/GenBank/DDBJ whole genome shotgun (WGS) entry which is preliminary data.</text>
</comment>
<sequence>MKRNDIRGNHGIEKLDGRSQETLTEQEDGGWEDGEKEDREEEDRQGERERQTEEDRSTLRGRGRRSMIAEE</sequence>
<feature type="compositionally biased region" description="Basic and acidic residues" evidence="1">
    <location>
        <begin position="45"/>
        <end position="58"/>
    </location>
</feature>
<dbReference type="Proteomes" id="UP001066276">
    <property type="component" value="Chromosome 5"/>
</dbReference>
<dbReference type="AlphaFoldDB" id="A0AAV7RTY3"/>
<dbReference type="EMBL" id="JANPWB010000009">
    <property type="protein sequence ID" value="KAJ1154355.1"/>
    <property type="molecule type" value="Genomic_DNA"/>
</dbReference>
<organism evidence="2 3">
    <name type="scientific">Pleurodeles waltl</name>
    <name type="common">Iberian ribbed newt</name>
    <dbReference type="NCBI Taxonomy" id="8319"/>
    <lineage>
        <taxon>Eukaryota</taxon>
        <taxon>Metazoa</taxon>
        <taxon>Chordata</taxon>
        <taxon>Craniata</taxon>
        <taxon>Vertebrata</taxon>
        <taxon>Euteleostomi</taxon>
        <taxon>Amphibia</taxon>
        <taxon>Batrachia</taxon>
        <taxon>Caudata</taxon>
        <taxon>Salamandroidea</taxon>
        <taxon>Salamandridae</taxon>
        <taxon>Pleurodelinae</taxon>
        <taxon>Pleurodeles</taxon>
    </lineage>
</organism>